<name>A0A975BNB2_9BACT</name>
<keyword evidence="2 4" id="KW-0472">Membrane</keyword>
<reference evidence="7" key="1">
    <citation type="journal article" date="2021" name="Microb. Physiol.">
        <title>Proteogenomic Insights into the Physiology of Marine, Sulfate-Reducing, Filamentous Desulfonema limicola and Desulfonema magnum.</title>
        <authorList>
            <person name="Schnaars V."/>
            <person name="Wohlbrand L."/>
            <person name="Scheve S."/>
            <person name="Hinrichs C."/>
            <person name="Reinhardt R."/>
            <person name="Rabus R."/>
        </authorList>
    </citation>
    <scope>NUCLEOTIDE SEQUENCE</scope>
    <source>
        <strain evidence="7">4be13</strain>
    </source>
</reference>
<keyword evidence="3" id="KW-0998">Cell outer membrane</keyword>
<dbReference type="RefSeq" id="WP_207683426.1">
    <property type="nucleotide sequence ID" value="NZ_CP061800.1"/>
</dbReference>
<evidence type="ECO:0000256" key="3">
    <source>
        <dbReference type="ARBA" id="ARBA00023237"/>
    </source>
</evidence>
<evidence type="ECO:0000256" key="1">
    <source>
        <dbReference type="ARBA" id="ARBA00004442"/>
    </source>
</evidence>
<dbReference type="CDD" id="cd07185">
    <property type="entry name" value="OmpA_C-like"/>
    <property type="match status" value="1"/>
</dbReference>
<feature type="region of interest" description="Disordered" evidence="5">
    <location>
        <begin position="166"/>
        <end position="187"/>
    </location>
</feature>
<feature type="compositionally biased region" description="Acidic residues" evidence="5">
    <location>
        <begin position="290"/>
        <end position="303"/>
    </location>
</feature>
<dbReference type="InterPro" id="IPR050330">
    <property type="entry name" value="Bact_OuterMem_StrucFunc"/>
</dbReference>
<dbReference type="AlphaFoldDB" id="A0A975BNB2"/>
<dbReference type="InterPro" id="IPR006665">
    <property type="entry name" value="OmpA-like"/>
</dbReference>
<feature type="domain" description="OmpA-like" evidence="6">
    <location>
        <begin position="323"/>
        <end position="438"/>
    </location>
</feature>
<dbReference type="PANTHER" id="PTHR30329">
    <property type="entry name" value="STATOR ELEMENT OF FLAGELLAR MOTOR COMPLEX"/>
    <property type="match status" value="1"/>
</dbReference>
<feature type="region of interest" description="Disordered" evidence="5">
    <location>
        <begin position="406"/>
        <end position="438"/>
    </location>
</feature>
<dbReference type="SUPFAM" id="SSF103088">
    <property type="entry name" value="OmpA-like"/>
    <property type="match status" value="1"/>
</dbReference>
<dbReference type="Gene3D" id="3.40.50.410">
    <property type="entry name" value="von Willebrand factor, type A domain"/>
    <property type="match status" value="1"/>
</dbReference>
<proteinExistence type="predicted"/>
<accession>A0A975BNB2</accession>
<keyword evidence="8" id="KW-1185">Reference proteome</keyword>
<evidence type="ECO:0000313" key="8">
    <source>
        <dbReference type="Proteomes" id="UP000663722"/>
    </source>
</evidence>
<comment type="subcellular location">
    <subcellularLocation>
        <location evidence="1">Cell outer membrane</location>
    </subcellularLocation>
</comment>
<dbReference type="InterPro" id="IPR006664">
    <property type="entry name" value="OMP_bac"/>
</dbReference>
<feature type="region of interest" description="Disordered" evidence="5">
    <location>
        <begin position="266"/>
        <end position="307"/>
    </location>
</feature>
<dbReference type="PANTHER" id="PTHR30329:SF21">
    <property type="entry name" value="LIPOPROTEIN YIAD-RELATED"/>
    <property type="match status" value="1"/>
</dbReference>
<evidence type="ECO:0000256" key="5">
    <source>
        <dbReference type="SAM" id="MobiDB-lite"/>
    </source>
</evidence>
<dbReference type="Proteomes" id="UP000663722">
    <property type="component" value="Chromosome"/>
</dbReference>
<evidence type="ECO:0000313" key="7">
    <source>
        <dbReference type="EMBL" id="QTA88849.1"/>
    </source>
</evidence>
<sequence length="438" mass="50082">MKIQECRVLTWFILVWGMILFPLSAFAADSLRNSVLILADVSGSMQENMIWEDEDENKEDVPKVHALKKLLIRLNRELICDTGVYRVRHLSGNNELYEQFLSPGTYEQKERGKQIRDKFVTDYAVFNRRTPLADMFRQLDEQELEKIKGQLTLLLISDGRESFYDFEDDEEENRDEETEPEDDIRGPLSEIRRLKEKYGQNFILHTVFLGKKNKDRDDSGEMLLTRMASAAGGKHFSGTELLGNSKYLTDVCALLCPGEKIAATVRSEPEKESEPVMVVSSEPEKTPVQEPEEVMEEEPEDTDRDGIYDHEDKCLGTPVGAKVNKYGCWVLGGVLFETAKWNIRPQFYPELDEAMTVLKKNPDLKVEIQGHTDNVGTAAYNQKLSERRAESVMKYFMKKGTDPGRLSSSGYGFKKPVAPNTTPEGRTMNRRVELKPKK</sequence>
<gene>
    <name evidence="7" type="ORF">dnm_048960</name>
</gene>
<organism evidence="7 8">
    <name type="scientific">Desulfonema magnum</name>
    <dbReference type="NCBI Taxonomy" id="45655"/>
    <lineage>
        <taxon>Bacteria</taxon>
        <taxon>Pseudomonadati</taxon>
        <taxon>Thermodesulfobacteriota</taxon>
        <taxon>Desulfobacteria</taxon>
        <taxon>Desulfobacterales</taxon>
        <taxon>Desulfococcaceae</taxon>
        <taxon>Desulfonema</taxon>
    </lineage>
</organism>
<dbReference type="GO" id="GO:0009279">
    <property type="term" value="C:cell outer membrane"/>
    <property type="evidence" value="ECO:0007669"/>
    <property type="project" value="UniProtKB-SubCell"/>
</dbReference>
<evidence type="ECO:0000256" key="2">
    <source>
        <dbReference type="ARBA" id="ARBA00023136"/>
    </source>
</evidence>
<dbReference type="KEGG" id="dmm:dnm_048960"/>
<dbReference type="InterPro" id="IPR036465">
    <property type="entry name" value="vWFA_dom_sf"/>
</dbReference>
<dbReference type="EMBL" id="CP061800">
    <property type="protein sequence ID" value="QTA88849.1"/>
    <property type="molecule type" value="Genomic_DNA"/>
</dbReference>
<protein>
    <submittedName>
        <fullName evidence="7">OmpA-like domain-containing protein</fullName>
    </submittedName>
</protein>
<feature type="compositionally biased region" description="Acidic residues" evidence="5">
    <location>
        <begin position="166"/>
        <end position="182"/>
    </location>
</feature>
<evidence type="ECO:0000259" key="6">
    <source>
        <dbReference type="PROSITE" id="PS51123"/>
    </source>
</evidence>
<dbReference type="Pfam" id="PF00691">
    <property type="entry name" value="OmpA"/>
    <property type="match status" value="1"/>
</dbReference>
<evidence type="ECO:0000256" key="4">
    <source>
        <dbReference type="PROSITE-ProRule" id="PRU00473"/>
    </source>
</evidence>
<dbReference type="PROSITE" id="PS51123">
    <property type="entry name" value="OMPA_2"/>
    <property type="match status" value="1"/>
</dbReference>
<dbReference type="PRINTS" id="PR01021">
    <property type="entry name" value="OMPADOMAIN"/>
</dbReference>
<dbReference type="Gene3D" id="3.30.1330.60">
    <property type="entry name" value="OmpA-like domain"/>
    <property type="match status" value="1"/>
</dbReference>
<dbReference type="InterPro" id="IPR036737">
    <property type="entry name" value="OmpA-like_sf"/>
</dbReference>